<dbReference type="STRING" id="1300341.I595_278"/>
<dbReference type="Gene3D" id="2.40.300.10">
    <property type="entry name" value="Head decoration protein D"/>
    <property type="match status" value="1"/>
</dbReference>
<dbReference type="PATRIC" id="fig|1300341.3.peg.279"/>
<protein>
    <submittedName>
        <fullName evidence="3">Putative phage protein</fullName>
    </submittedName>
</protein>
<name>A0A0P7B406_9FLAO</name>
<organism evidence="3 4">
    <name type="scientific">Croceitalea dokdonensis DOKDO 023</name>
    <dbReference type="NCBI Taxonomy" id="1300341"/>
    <lineage>
        <taxon>Bacteria</taxon>
        <taxon>Pseudomonadati</taxon>
        <taxon>Bacteroidota</taxon>
        <taxon>Flavobacteriia</taxon>
        <taxon>Flavobacteriales</taxon>
        <taxon>Flavobacteriaceae</taxon>
        <taxon>Croceitalea</taxon>
    </lineage>
</organism>
<evidence type="ECO:0000313" key="3">
    <source>
        <dbReference type="EMBL" id="KPM33375.1"/>
    </source>
</evidence>
<dbReference type="Proteomes" id="UP000050280">
    <property type="component" value="Unassembled WGS sequence"/>
</dbReference>
<comment type="caution">
    <text evidence="3">The sequence shown here is derived from an EMBL/GenBank/DDBJ whole genome shotgun (WGS) entry which is preliminary data.</text>
</comment>
<reference evidence="3 4" key="1">
    <citation type="submission" date="2015-09" db="EMBL/GenBank/DDBJ databases">
        <title>Genome sequence of the marine flavobacterium Croceitalea dokdonensis DOKDO 023 that contains proton- and sodium-pumping rhodopsins.</title>
        <authorList>
            <person name="Kwon S.-K."/>
            <person name="Lee H.K."/>
            <person name="Kwak M.-J."/>
            <person name="Kim J.F."/>
        </authorList>
    </citation>
    <scope>NUCLEOTIDE SEQUENCE [LARGE SCALE GENOMIC DNA]</scope>
    <source>
        <strain evidence="3 4">DOKDO 023</strain>
    </source>
</reference>
<dbReference type="AlphaFoldDB" id="A0A0P7B406"/>
<dbReference type="RefSeq" id="WP_054557579.1">
    <property type="nucleotide sequence ID" value="NZ_LDJX01000001.1"/>
</dbReference>
<evidence type="ECO:0000256" key="2">
    <source>
        <dbReference type="SAM" id="SignalP"/>
    </source>
</evidence>
<feature type="chain" id="PRO_5006135358" evidence="2">
    <location>
        <begin position="21"/>
        <end position="642"/>
    </location>
</feature>
<feature type="signal peptide" evidence="2">
    <location>
        <begin position="1"/>
        <end position="20"/>
    </location>
</feature>
<proteinExistence type="predicted"/>
<accession>A0A0P7B406</accession>
<feature type="region of interest" description="Disordered" evidence="1">
    <location>
        <begin position="272"/>
        <end position="291"/>
    </location>
</feature>
<dbReference type="OrthoDB" id="9765957at2"/>
<gene>
    <name evidence="3" type="ORF">I595_278</name>
</gene>
<dbReference type="EMBL" id="LDJX01000001">
    <property type="protein sequence ID" value="KPM33375.1"/>
    <property type="molecule type" value="Genomic_DNA"/>
</dbReference>
<keyword evidence="2" id="KW-0732">Signal</keyword>
<evidence type="ECO:0000256" key="1">
    <source>
        <dbReference type="SAM" id="MobiDB-lite"/>
    </source>
</evidence>
<keyword evidence="4" id="KW-1185">Reference proteome</keyword>
<sequence>MKKTYFLLIVLLITCSKSIAQTEGITYQAVLVDNNPDEIPGIDVPSSNIPNQPLNVRFTIVNSFGDTEYQETQNTQTDAYGVINLLIGEGVPTGQGLGNFNLIDWDGPKTLNVDIDLDAGTNFSPFSSQSLTYVPYVRHRNLIADGITNLNNDLNVNNQRTAWFTGDVNVDQNTRLQRLRVQADAEFQDRVVINATLTETNQSDIDAYPLRLQGSSHGMAIQLNQFTPTREHNFMSFWNANNEPIGRIEGFQAISDVSQNFILEVLLDNEPSEDDAKDRDDDDTAPPAEAPGAFDIYLNNDYTLNLLLEYMDLLEASATFGVNLGACLAGVGIAGDCDDAAWSAFSIFVQGVQISLTIVYNEANRGTAFESGGADYAEWLKKYDSNETLTYGDVVGLRSGEISSRFLDADKFMVISHNPIVTGAMPLSDEEHLHKRVAFIGQVPVKVLGEVNKGDYILPSGNGDGMAIAVHPSKMRLNDYRRIVGVAWEAYQGNDLFSFINTAVGINVNDLTQEITKMQLLLNEIQTALTQANPNYKPTYFDVETISVTENAKTTKSKTQQQLVLEQYGIDAIADNQQKMAQINSLMNQEDSENQHFKFSDMPYLKEVLENPSEENLAKYNAYYSKALEKLKSLIASRTTNH</sequence>
<evidence type="ECO:0000313" key="4">
    <source>
        <dbReference type="Proteomes" id="UP000050280"/>
    </source>
</evidence>